<evidence type="ECO:0000313" key="1">
    <source>
        <dbReference type="EMBL" id="KAJ9076637.1"/>
    </source>
</evidence>
<proteinExistence type="predicted"/>
<name>A0ACC2TQZ9_9FUNG</name>
<comment type="caution">
    <text evidence="1">The sequence shown here is derived from an EMBL/GenBank/DDBJ whole genome shotgun (WGS) entry which is preliminary data.</text>
</comment>
<sequence>MRSQASAQGHKRGQKLEKMAMQFILSHAYQTVFSATPGAEPSLLKKACDKCRERRVRCKTHPSGSCESCLTSGKKCTFKYVFKKRGRKKATTSYEYNVNSLHVRPQFQRHSSASSTFIPTPPSNLPLQYTDPTMPHFNDLEKYSLALNQISLTLANK</sequence>
<dbReference type="EMBL" id="QTSX02002260">
    <property type="protein sequence ID" value="KAJ9076637.1"/>
    <property type="molecule type" value="Genomic_DNA"/>
</dbReference>
<organism evidence="1 2">
    <name type="scientific">Entomophthora muscae</name>
    <dbReference type="NCBI Taxonomy" id="34485"/>
    <lineage>
        <taxon>Eukaryota</taxon>
        <taxon>Fungi</taxon>
        <taxon>Fungi incertae sedis</taxon>
        <taxon>Zoopagomycota</taxon>
        <taxon>Entomophthoromycotina</taxon>
        <taxon>Entomophthoromycetes</taxon>
        <taxon>Entomophthorales</taxon>
        <taxon>Entomophthoraceae</taxon>
        <taxon>Entomophthora</taxon>
    </lineage>
</organism>
<protein>
    <submittedName>
        <fullName evidence="1">Uncharacterized protein</fullName>
    </submittedName>
</protein>
<accession>A0ACC2TQZ9</accession>
<dbReference type="Proteomes" id="UP001165960">
    <property type="component" value="Unassembled WGS sequence"/>
</dbReference>
<evidence type="ECO:0000313" key="2">
    <source>
        <dbReference type="Proteomes" id="UP001165960"/>
    </source>
</evidence>
<reference evidence="1" key="1">
    <citation type="submission" date="2022-04" db="EMBL/GenBank/DDBJ databases">
        <title>Genome of the entomopathogenic fungus Entomophthora muscae.</title>
        <authorList>
            <person name="Elya C."/>
            <person name="Lovett B.R."/>
            <person name="Lee E."/>
            <person name="Macias A.M."/>
            <person name="Hajek A.E."/>
            <person name="De Bivort B.L."/>
            <person name="Kasson M.T."/>
            <person name="De Fine Licht H.H."/>
            <person name="Stajich J.E."/>
        </authorList>
    </citation>
    <scope>NUCLEOTIDE SEQUENCE</scope>
    <source>
        <strain evidence="1">Berkeley</strain>
    </source>
</reference>
<gene>
    <name evidence="1" type="ORF">DSO57_1024292</name>
</gene>
<keyword evidence="2" id="KW-1185">Reference proteome</keyword>